<feature type="region of interest" description="Disordered" evidence="1">
    <location>
        <begin position="1"/>
        <end position="205"/>
    </location>
</feature>
<keyword evidence="2" id="KW-1185">Reference proteome</keyword>
<evidence type="ECO:0000313" key="2">
    <source>
        <dbReference type="Proteomes" id="UP000301870"/>
    </source>
</evidence>
<dbReference type="RefSeq" id="XP_022835851.1">
    <property type="nucleotide sequence ID" value="XM_022980083.1"/>
</dbReference>
<feature type="compositionally biased region" description="Low complexity" evidence="1">
    <location>
        <begin position="98"/>
        <end position="112"/>
    </location>
</feature>
<gene>
    <name evidence="3" type="primary">LOC111363272</name>
</gene>
<sequence length="205" mass="21678">MYPEESGFQARPPRNLFLTPPGVIGRLGFIPPPPPPPRLRNGTSGFGLLPGLLPGDQTRTPPGDDRGPHPASAPTPPLATGQVPLTAVTPSPPKSPRRFSSPPKSPPSEDQAPSPPPSSDDLSSDDQEFKVVQGKRKKKPSSSVPVTKAKKAAAPPGIKIVVPTVGRLQGFKRPSDREKRPLPLVHSQGRPPRPGGLQEHPNGNL</sequence>
<evidence type="ECO:0000256" key="1">
    <source>
        <dbReference type="SAM" id="MobiDB-lite"/>
    </source>
</evidence>
<evidence type="ECO:0000313" key="3">
    <source>
        <dbReference type="RefSeq" id="XP_022835851.1"/>
    </source>
</evidence>
<feature type="compositionally biased region" description="Low complexity" evidence="1">
    <location>
        <begin position="46"/>
        <end position="55"/>
    </location>
</feature>
<dbReference type="KEGG" id="sliu:111363272"/>
<accession>A0A9J7IZV8</accession>
<dbReference type="Proteomes" id="UP000301870">
    <property type="component" value="Unplaced"/>
</dbReference>
<name>A0A9J7IZV8_SPOLT</name>
<organism evidence="2 3">
    <name type="scientific">Spodoptera litura</name>
    <name type="common">Asian cotton leafworm</name>
    <dbReference type="NCBI Taxonomy" id="69820"/>
    <lineage>
        <taxon>Eukaryota</taxon>
        <taxon>Metazoa</taxon>
        <taxon>Ecdysozoa</taxon>
        <taxon>Arthropoda</taxon>
        <taxon>Hexapoda</taxon>
        <taxon>Insecta</taxon>
        <taxon>Pterygota</taxon>
        <taxon>Neoptera</taxon>
        <taxon>Endopterygota</taxon>
        <taxon>Lepidoptera</taxon>
        <taxon>Glossata</taxon>
        <taxon>Ditrysia</taxon>
        <taxon>Noctuoidea</taxon>
        <taxon>Noctuidae</taxon>
        <taxon>Amphipyrinae</taxon>
        <taxon>Spodoptera</taxon>
    </lineage>
</organism>
<protein>
    <submittedName>
        <fullName evidence="3">Formin-like protein 5</fullName>
    </submittedName>
</protein>
<feature type="compositionally biased region" description="Low complexity" evidence="1">
    <location>
        <begin position="141"/>
        <end position="156"/>
    </location>
</feature>
<dbReference type="GeneID" id="111363272"/>
<dbReference type="AlphaFoldDB" id="A0A9J7IZV8"/>
<proteinExistence type="predicted"/>
<reference evidence="3" key="1">
    <citation type="submission" date="2025-08" db="UniProtKB">
        <authorList>
            <consortium name="RefSeq"/>
        </authorList>
    </citation>
    <scope>IDENTIFICATION</scope>
    <source>
        <strain evidence="3">Ishihara</strain>
        <tissue evidence="3">Whole body</tissue>
    </source>
</reference>